<dbReference type="CDD" id="cd02877">
    <property type="entry name" value="GH18_hevamine_XipI_class_III"/>
    <property type="match status" value="1"/>
</dbReference>
<dbReference type="OrthoDB" id="6020543at2759"/>
<dbReference type="PANTHER" id="PTHR45708:SF47">
    <property type="entry name" value="ENDOCHITINASE A"/>
    <property type="match status" value="1"/>
</dbReference>
<evidence type="ECO:0000256" key="2">
    <source>
        <dbReference type="ARBA" id="ARBA00004609"/>
    </source>
</evidence>
<evidence type="ECO:0000256" key="10">
    <source>
        <dbReference type="ARBA" id="ARBA00023136"/>
    </source>
</evidence>
<dbReference type="Gene3D" id="3.20.20.80">
    <property type="entry name" value="Glycosidases"/>
    <property type="match status" value="1"/>
</dbReference>
<dbReference type="InterPro" id="IPR045321">
    <property type="entry name" value="Cts1-like"/>
</dbReference>
<evidence type="ECO:0000256" key="1">
    <source>
        <dbReference type="ARBA" id="ARBA00000822"/>
    </source>
</evidence>
<evidence type="ECO:0000313" key="19">
    <source>
        <dbReference type="EMBL" id="KAH0538876.1"/>
    </source>
</evidence>
<feature type="region of interest" description="Disordered" evidence="17">
    <location>
        <begin position="424"/>
        <end position="458"/>
    </location>
</feature>
<keyword evidence="5" id="KW-0336">GPI-anchor</keyword>
<dbReference type="GO" id="GO:0098552">
    <property type="term" value="C:side of membrane"/>
    <property type="evidence" value="ECO:0007669"/>
    <property type="project" value="UniProtKB-KW"/>
</dbReference>
<comment type="caution">
    <text evidence="19">The sequence shown here is derived from an EMBL/GenBank/DDBJ whole genome shotgun (WGS) entry which is preliminary data.</text>
</comment>
<dbReference type="GO" id="GO:0008843">
    <property type="term" value="F:endochitinase activity"/>
    <property type="evidence" value="ECO:0007669"/>
    <property type="project" value="UniProtKB-EC"/>
</dbReference>
<proteinExistence type="inferred from homology"/>
<feature type="region of interest" description="Disordered" evidence="17">
    <location>
        <begin position="343"/>
        <end position="365"/>
    </location>
</feature>
<evidence type="ECO:0000256" key="14">
    <source>
        <dbReference type="ARBA" id="ARBA00023295"/>
    </source>
</evidence>
<evidence type="ECO:0000313" key="20">
    <source>
        <dbReference type="Proteomes" id="UP000698800"/>
    </source>
</evidence>
<evidence type="ECO:0000256" key="16">
    <source>
        <dbReference type="ARBA" id="ARBA00025727"/>
    </source>
</evidence>
<evidence type="ECO:0000256" key="13">
    <source>
        <dbReference type="ARBA" id="ARBA00023288"/>
    </source>
</evidence>
<comment type="subcellular location">
    <subcellularLocation>
        <location evidence="2">Cell membrane</location>
        <topology evidence="2">Lipid-anchor</topology>
        <topology evidence="2">GPI-anchor</topology>
    </subcellularLocation>
</comment>
<protein>
    <recommendedName>
        <fullName evidence="3">chitinase</fullName>
        <ecNumber evidence="3">3.2.1.14</ecNumber>
    </recommendedName>
</protein>
<comment type="catalytic activity">
    <reaction evidence="1">
        <text>Random endo-hydrolysis of N-acetyl-beta-D-glucosaminide (1-&gt;4)-beta-linkages in chitin and chitodextrins.</text>
        <dbReference type="EC" id="3.2.1.14"/>
    </reaction>
</comment>
<evidence type="ECO:0000256" key="5">
    <source>
        <dbReference type="ARBA" id="ARBA00022622"/>
    </source>
</evidence>
<name>A0A9P8L2D7_9PEZI</name>
<dbReference type="InterPro" id="IPR001223">
    <property type="entry name" value="Glyco_hydro18_cat"/>
</dbReference>
<keyword evidence="13" id="KW-0449">Lipoprotein</keyword>
<keyword evidence="9" id="KW-0146">Chitin degradation</keyword>
<evidence type="ECO:0000256" key="9">
    <source>
        <dbReference type="ARBA" id="ARBA00023024"/>
    </source>
</evidence>
<dbReference type="GO" id="GO:0005576">
    <property type="term" value="C:extracellular region"/>
    <property type="evidence" value="ECO:0007669"/>
    <property type="project" value="TreeGrafter"/>
</dbReference>
<keyword evidence="4" id="KW-1003">Cell membrane</keyword>
<dbReference type="GO" id="GO:0000272">
    <property type="term" value="P:polysaccharide catabolic process"/>
    <property type="evidence" value="ECO:0007669"/>
    <property type="project" value="UniProtKB-KW"/>
</dbReference>
<evidence type="ECO:0000256" key="12">
    <source>
        <dbReference type="ARBA" id="ARBA00023277"/>
    </source>
</evidence>
<keyword evidence="15" id="KW-0624">Polysaccharide degradation</keyword>
<dbReference type="EMBL" id="JAGHQL010000093">
    <property type="protein sequence ID" value="KAH0538876.1"/>
    <property type="molecule type" value="Genomic_DNA"/>
</dbReference>
<evidence type="ECO:0000256" key="17">
    <source>
        <dbReference type="SAM" id="MobiDB-lite"/>
    </source>
</evidence>
<keyword evidence="6" id="KW-0147">Chitin-binding</keyword>
<keyword evidence="10" id="KW-0472">Membrane</keyword>
<feature type="compositionally biased region" description="Low complexity" evidence="17">
    <location>
        <begin position="431"/>
        <end position="458"/>
    </location>
</feature>
<evidence type="ECO:0000256" key="7">
    <source>
        <dbReference type="ARBA" id="ARBA00022729"/>
    </source>
</evidence>
<keyword evidence="12" id="KW-0119">Carbohydrate metabolism</keyword>
<reference evidence="19" key="1">
    <citation type="submission" date="2021-03" db="EMBL/GenBank/DDBJ databases">
        <title>Comparative genomics and phylogenomic investigation of the class Geoglossomycetes provide insights into ecological specialization and systematics.</title>
        <authorList>
            <person name="Melie T."/>
            <person name="Pirro S."/>
            <person name="Miller A.N."/>
            <person name="Quandt A."/>
        </authorList>
    </citation>
    <scope>NUCLEOTIDE SEQUENCE</scope>
    <source>
        <strain evidence="19">GBOQ0MN5Z8</strain>
    </source>
</reference>
<evidence type="ECO:0000256" key="11">
    <source>
        <dbReference type="ARBA" id="ARBA00023180"/>
    </source>
</evidence>
<dbReference type="InterPro" id="IPR001579">
    <property type="entry name" value="Glyco_hydro_18_chit_AS"/>
</dbReference>
<dbReference type="AlphaFoldDB" id="A0A9P8L2D7"/>
<feature type="domain" description="GH18" evidence="18">
    <location>
        <begin position="1"/>
        <end position="296"/>
    </location>
</feature>
<evidence type="ECO:0000256" key="8">
    <source>
        <dbReference type="ARBA" id="ARBA00022801"/>
    </source>
</evidence>
<keyword evidence="7" id="KW-0732">Signal</keyword>
<keyword evidence="14" id="KW-0326">Glycosidase</keyword>
<dbReference type="PANTHER" id="PTHR45708">
    <property type="entry name" value="ENDOCHITINASE"/>
    <property type="match status" value="1"/>
</dbReference>
<keyword evidence="8" id="KW-0378">Hydrolase</keyword>
<comment type="similarity">
    <text evidence="16">Belongs to the glycosyl hydrolase 18 family. Chitinase class III subfamily.</text>
</comment>
<evidence type="ECO:0000256" key="4">
    <source>
        <dbReference type="ARBA" id="ARBA00022475"/>
    </source>
</evidence>
<dbReference type="GO" id="GO:0008061">
    <property type="term" value="F:chitin binding"/>
    <property type="evidence" value="ECO:0007669"/>
    <property type="project" value="UniProtKB-KW"/>
</dbReference>
<feature type="region of interest" description="Disordered" evidence="17">
    <location>
        <begin position="385"/>
        <end position="406"/>
    </location>
</feature>
<dbReference type="Proteomes" id="UP000698800">
    <property type="component" value="Unassembled WGS sequence"/>
</dbReference>
<dbReference type="GO" id="GO:0005886">
    <property type="term" value="C:plasma membrane"/>
    <property type="evidence" value="ECO:0007669"/>
    <property type="project" value="UniProtKB-SubCell"/>
</dbReference>
<dbReference type="InterPro" id="IPR017853">
    <property type="entry name" value="GH"/>
</dbReference>
<dbReference type="InterPro" id="IPR050542">
    <property type="entry name" value="Glycosyl_Hydrlase18_Chitinase"/>
</dbReference>
<dbReference type="SUPFAM" id="SSF51445">
    <property type="entry name" value="(Trans)glycosidases"/>
    <property type="match status" value="1"/>
</dbReference>
<evidence type="ECO:0000259" key="18">
    <source>
        <dbReference type="PROSITE" id="PS51910"/>
    </source>
</evidence>
<evidence type="ECO:0000256" key="15">
    <source>
        <dbReference type="ARBA" id="ARBA00023326"/>
    </source>
</evidence>
<dbReference type="GO" id="GO:0006032">
    <property type="term" value="P:chitin catabolic process"/>
    <property type="evidence" value="ECO:0007669"/>
    <property type="project" value="UniProtKB-KW"/>
</dbReference>
<evidence type="ECO:0000256" key="6">
    <source>
        <dbReference type="ARBA" id="ARBA00022669"/>
    </source>
</evidence>
<sequence>MPGQGGGQERLGHYCQSTSIDIIPIGFVNVFPQQGPGGYPGSNFGNACGGYYKINGTETLFLESCPLIEADIIACQSLGKKIFISLGGATPGNNHLSGAQSAEDFADFLWSAFGPQDPSWTGPRPFGSAVVDGFDLDIESGASEGIAALVNRLRGVFSQSPDKTYYISGAPQCPIPDPQLGDAIANSWFDFIWVQFYNTHPCSARDYISSGSGSSFNYGEWVQVIKGSMNPNAKLFIGLPGGPTAVEDPTFYLGPTDVGTIVEHFMPSYPSQFGGIMLWDAKSSGDNVVAGEVFADCVKAILLSAQTKIYTSTSTTPMSTYITPSTATTTELSTTTKASSTTTTKDWATTTTEETSTSTKASSTTTTRASTTTTIAWSTVTTKDWTTTTTEEPSTTTKDGNWTTKTSSTTTTKDWATTTIEELSTDTEDWSWTTEASATTTTVGSATTTTEESSSAPSTYSYSTIHSAVYITTVVTTEYVDICPTGLTTITETYTTLICPTATTTPVIPEGWTTVVTVCSHCYPTPTVVTLTLPQTKVATETPMDYATPSYAVPTLALKPGSGSSTGIAPIMTPISKFATSTKTSIPVNGGPSLSLPKAPVAQTITQVPPAPCYGPNCPASPSSVGKNGTSVYVDSSGTAGPSNPYDGAVPKPFTGAAMKMSVDMLGAVVMGAVGFVLTL</sequence>
<dbReference type="PROSITE" id="PS01095">
    <property type="entry name" value="GH18_1"/>
    <property type="match status" value="1"/>
</dbReference>
<dbReference type="EC" id="3.2.1.14" evidence="3"/>
<keyword evidence="11" id="KW-0325">Glycoprotein</keyword>
<dbReference type="PROSITE" id="PS51910">
    <property type="entry name" value="GH18_2"/>
    <property type="match status" value="1"/>
</dbReference>
<keyword evidence="20" id="KW-1185">Reference proteome</keyword>
<organism evidence="19 20">
    <name type="scientific">Glutinoglossum americanum</name>
    <dbReference type="NCBI Taxonomy" id="1670608"/>
    <lineage>
        <taxon>Eukaryota</taxon>
        <taxon>Fungi</taxon>
        <taxon>Dikarya</taxon>
        <taxon>Ascomycota</taxon>
        <taxon>Pezizomycotina</taxon>
        <taxon>Geoglossomycetes</taxon>
        <taxon>Geoglossales</taxon>
        <taxon>Geoglossaceae</taxon>
        <taxon>Glutinoglossum</taxon>
    </lineage>
</organism>
<accession>A0A9P8L2D7</accession>
<evidence type="ECO:0000256" key="3">
    <source>
        <dbReference type="ARBA" id="ARBA00012729"/>
    </source>
</evidence>
<gene>
    <name evidence="19" type="ORF">FGG08_004532</name>
</gene>